<accession>A0A0A9C2X2</accession>
<protein>
    <submittedName>
        <fullName evidence="1">Uncharacterized protein</fullName>
    </submittedName>
</protein>
<sequence>MLGTLSCSLQRCDEDPDGFPHGRPCSSKVAARVHGS</sequence>
<name>A0A0A9C2X2_ARUDO</name>
<proteinExistence type="predicted"/>
<reference evidence="1" key="1">
    <citation type="submission" date="2014-09" db="EMBL/GenBank/DDBJ databases">
        <authorList>
            <person name="Magalhaes I.L.F."/>
            <person name="Oliveira U."/>
            <person name="Santos F.R."/>
            <person name="Vidigal T.H.D.A."/>
            <person name="Brescovit A.D."/>
            <person name="Santos A.J."/>
        </authorList>
    </citation>
    <scope>NUCLEOTIDE SEQUENCE</scope>
    <source>
        <tissue evidence="1">Shoot tissue taken approximately 20 cm above the soil surface</tissue>
    </source>
</reference>
<organism evidence="1">
    <name type="scientific">Arundo donax</name>
    <name type="common">Giant reed</name>
    <name type="synonym">Donax arundinaceus</name>
    <dbReference type="NCBI Taxonomy" id="35708"/>
    <lineage>
        <taxon>Eukaryota</taxon>
        <taxon>Viridiplantae</taxon>
        <taxon>Streptophyta</taxon>
        <taxon>Embryophyta</taxon>
        <taxon>Tracheophyta</taxon>
        <taxon>Spermatophyta</taxon>
        <taxon>Magnoliopsida</taxon>
        <taxon>Liliopsida</taxon>
        <taxon>Poales</taxon>
        <taxon>Poaceae</taxon>
        <taxon>PACMAD clade</taxon>
        <taxon>Arundinoideae</taxon>
        <taxon>Arundineae</taxon>
        <taxon>Arundo</taxon>
    </lineage>
</organism>
<dbReference type="AlphaFoldDB" id="A0A0A9C2X2"/>
<evidence type="ECO:0000313" key="1">
    <source>
        <dbReference type="EMBL" id="JAD69926.1"/>
    </source>
</evidence>
<reference evidence="1" key="2">
    <citation type="journal article" date="2015" name="Data Brief">
        <title>Shoot transcriptome of the giant reed, Arundo donax.</title>
        <authorList>
            <person name="Barrero R.A."/>
            <person name="Guerrero F.D."/>
            <person name="Moolhuijzen P."/>
            <person name="Goolsby J.A."/>
            <person name="Tidwell J."/>
            <person name="Bellgard S.E."/>
            <person name="Bellgard M.I."/>
        </authorList>
    </citation>
    <scope>NUCLEOTIDE SEQUENCE</scope>
    <source>
        <tissue evidence="1">Shoot tissue taken approximately 20 cm above the soil surface</tissue>
    </source>
</reference>
<dbReference type="EMBL" id="GBRH01227969">
    <property type="protein sequence ID" value="JAD69926.1"/>
    <property type="molecule type" value="Transcribed_RNA"/>
</dbReference>